<dbReference type="GeneID" id="16067684"/>
<feature type="region of interest" description="Disordered" evidence="3">
    <location>
        <begin position="1"/>
        <end position="84"/>
    </location>
</feature>
<dbReference type="SUPFAM" id="SSF48452">
    <property type="entry name" value="TPR-like"/>
    <property type="match status" value="1"/>
</dbReference>
<dbReference type="Pfam" id="PF13181">
    <property type="entry name" value="TPR_8"/>
    <property type="match status" value="1"/>
</dbReference>
<dbReference type="KEGG" id="sre:PTSG_00341"/>
<evidence type="ECO:0000256" key="2">
    <source>
        <dbReference type="SAM" id="Coils"/>
    </source>
</evidence>
<dbReference type="RefSeq" id="XP_004998892.1">
    <property type="nucleotide sequence ID" value="XM_004998835.1"/>
</dbReference>
<dbReference type="FunCoup" id="F2TW76">
    <property type="interactions" value="1256"/>
</dbReference>
<evidence type="ECO:0000313" key="5">
    <source>
        <dbReference type="Proteomes" id="UP000007799"/>
    </source>
</evidence>
<dbReference type="Gene3D" id="1.25.40.10">
    <property type="entry name" value="Tetratricopeptide repeat domain"/>
    <property type="match status" value="1"/>
</dbReference>
<proteinExistence type="predicted"/>
<evidence type="ECO:0000256" key="1">
    <source>
        <dbReference type="PROSITE-ProRule" id="PRU00339"/>
    </source>
</evidence>
<name>F2TW76_SALR5</name>
<dbReference type="STRING" id="946362.F2TW76"/>
<feature type="compositionally biased region" description="Acidic residues" evidence="3">
    <location>
        <begin position="45"/>
        <end position="77"/>
    </location>
</feature>
<dbReference type="OrthoDB" id="1872379at2759"/>
<sequence length="278" mass="31190">MEDNNQIVDVTEEFEAAAEAAQDDTQLDDNDADSTTSSSSTASSEGEDEGDGEDEEEEFHVSDDSEDDDDDGDDAAQVDDKNTEDMFVEMDDDEFQTRLKESLALKDKGNTLFKDKDYIAALDLYTQAIDNCCVRRPEVAAFFNNRAACHFQLEDYENCAQDCSHAIELKPPYVKAVSRRAQAYEQLEKLEDALQDYEEVLKHDPGNKPARQAAKRLPAQIKEQQEKMKEEMFAKLKDLGNMCLRPFGLSTDNFKMVQDPSTGSYSVNFVSNGDKSSS</sequence>
<dbReference type="PANTHER" id="PTHR46014">
    <property type="entry name" value="TETRATRICOPEPTIDE REPEAT PROTEIN 1"/>
    <property type="match status" value="1"/>
</dbReference>
<dbReference type="Pfam" id="PF00515">
    <property type="entry name" value="TPR_1"/>
    <property type="match status" value="1"/>
</dbReference>
<dbReference type="eggNOG" id="KOG4234">
    <property type="taxonomic scope" value="Eukaryota"/>
</dbReference>
<dbReference type="InterPro" id="IPR011990">
    <property type="entry name" value="TPR-like_helical_dom_sf"/>
</dbReference>
<organism evidence="5">
    <name type="scientific">Salpingoeca rosetta (strain ATCC 50818 / BSB-021)</name>
    <dbReference type="NCBI Taxonomy" id="946362"/>
    <lineage>
        <taxon>Eukaryota</taxon>
        <taxon>Choanoflagellata</taxon>
        <taxon>Craspedida</taxon>
        <taxon>Salpingoecidae</taxon>
        <taxon>Salpingoeca</taxon>
    </lineage>
</organism>
<dbReference type="PROSITE" id="PS50005">
    <property type="entry name" value="TPR"/>
    <property type="match status" value="1"/>
</dbReference>
<evidence type="ECO:0000313" key="4">
    <source>
        <dbReference type="EMBL" id="EGD72322.1"/>
    </source>
</evidence>
<feature type="compositionally biased region" description="Low complexity" evidence="3">
    <location>
        <begin position="33"/>
        <end position="44"/>
    </location>
</feature>
<dbReference type="InterPro" id="IPR019734">
    <property type="entry name" value="TPR_rpt"/>
</dbReference>
<dbReference type="EMBL" id="GL832955">
    <property type="protein sequence ID" value="EGD72322.1"/>
    <property type="molecule type" value="Genomic_DNA"/>
</dbReference>
<feature type="coiled-coil region" evidence="2">
    <location>
        <begin position="173"/>
        <end position="200"/>
    </location>
</feature>
<dbReference type="InParanoid" id="F2TW76"/>
<accession>F2TW76</accession>
<dbReference type="AlphaFoldDB" id="F2TW76"/>
<dbReference type="InterPro" id="IPR052769">
    <property type="entry name" value="TPR_domain_protein"/>
</dbReference>
<dbReference type="Proteomes" id="UP000007799">
    <property type="component" value="Unassembled WGS sequence"/>
</dbReference>
<gene>
    <name evidence="4" type="ORF">PTSG_00341</name>
</gene>
<evidence type="ECO:0000256" key="3">
    <source>
        <dbReference type="SAM" id="MobiDB-lite"/>
    </source>
</evidence>
<feature type="repeat" description="TPR" evidence="1">
    <location>
        <begin position="174"/>
        <end position="207"/>
    </location>
</feature>
<protein>
    <submittedName>
        <fullName evidence="4">Tetratricopeptide repeat protein 1</fullName>
    </submittedName>
</protein>
<dbReference type="OMA" id="HYVDEQQ"/>
<dbReference type="SMART" id="SM00028">
    <property type="entry name" value="TPR"/>
    <property type="match status" value="3"/>
</dbReference>
<keyword evidence="2" id="KW-0175">Coiled coil</keyword>
<feature type="compositionally biased region" description="Acidic residues" evidence="3">
    <location>
        <begin position="10"/>
        <end position="32"/>
    </location>
</feature>
<keyword evidence="1" id="KW-0802">TPR repeat</keyword>
<keyword evidence="5" id="KW-1185">Reference proteome</keyword>
<dbReference type="PANTHER" id="PTHR46014:SF1">
    <property type="entry name" value="TETRATRICOPEPTIDE REPEAT PROTEIN 1"/>
    <property type="match status" value="1"/>
</dbReference>
<reference evidence="4" key="1">
    <citation type="submission" date="2009-08" db="EMBL/GenBank/DDBJ databases">
        <title>Annotation of Salpingoeca rosetta.</title>
        <authorList>
            <consortium name="The Broad Institute Genome Sequencing Platform"/>
            <person name="Russ C."/>
            <person name="Cuomo C."/>
            <person name="Burger G."/>
            <person name="Gray M.W."/>
            <person name="Holland P.W.H."/>
            <person name="King N."/>
            <person name="Lang F.B.F."/>
            <person name="Roger A.J."/>
            <person name="Ruiz-Trillo I."/>
            <person name="Young S.K."/>
            <person name="Zeng Q."/>
            <person name="Gargeya S."/>
            <person name="Alvarado L."/>
            <person name="Berlin A."/>
            <person name="Chapman S.B."/>
            <person name="Chen Z."/>
            <person name="Freedman E."/>
            <person name="Gellesch M."/>
            <person name="Goldberg J."/>
            <person name="Griggs A."/>
            <person name="Gujja S."/>
            <person name="Heilman E."/>
            <person name="Heiman D."/>
            <person name="Howarth C."/>
            <person name="Mehta T."/>
            <person name="Neiman D."/>
            <person name="Pearson M."/>
            <person name="Roberts A."/>
            <person name="Saif S."/>
            <person name="Shea T."/>
            <person name="Shenoy N."/>
            <person name="Sisk P."/>
            <person name="Stolte C."/>
            <person name="Sykes S."/>
            <person name="White J."/>
            <person name="Yandava C."/>
            <person name="Haas B."/>
            <person name="Nusbaum C."/>
            <person name="Birren B."/>
        </authorList>
    </citation>
    <scope>NUCLEOTIDE SEQUENCE [LARGE SCALE GENOMIC DNA]</scope>
    <source>
        <strain evidence="4">ATCC 50818</strain>
    </source>
</reference>